<dbReference type="AlphaFoldDB" id="A0A6H1ZJ74"/>
<evidence type="ECO:0000313" key="2">
    <source>
        <dbReference type="EMBL" id="QJA47315.1"/>
    </source>
</evidence>
<evidence type="ECO:0000256" key="1">
    <source>
        <dbReference type="SAM" id="Phobius"/>
    </source>
</evidence>
<sequence>MDFYWVKALALVFVMLIVCKRAVAGPQKLFARMSAALLAIGVVMLALVSFGASGDVAATVLISGMLVVLAMVVADCAHVVRSKLALKKAR</sequence>
<organism evidence="2">
    <name type="scientific">viral metagenome</name>
    <dbReference type="NCBI Taxonomy" id="1070528"/>
    <lineage>
        <taxon>unclassified sequences</taxon>
        <taxon>metagenomes</taxon>
        <taxon>organismal metagenomes</taxon>
    </lineage>
</organism>
<feature type="transmembrane region" description="Helical" evidence="1">
    <location>
        <begin position="35"/>
        <end position="52"/>
    </location>
</feature>
<evidence type="ECO:0000313" key="3">
    <source>
        <dbReference type="EMBL" id="QJA59031.1"/>
    </source>
</evidence>
<dbReference type="EMBL" id="MT141686">
    <property type="protein sequence ID" value="QJA69208.1"/>
    <property type="molecule type" value="Genomic_DNA"/>
</dbReference>
<gene>
    <name evidence="4" type="ORF">MM415A04916_0005</name>
    <name evidence="3" type="ORF">MM415B01374_0021</name>
    <name evidence="2" type="ORF">TM448A00646_0021</name>
    <name evidence="5" type="ORF">TM448B00781_0021</name>
</gene>
<keyword evidence="1" id="KW-0472">Membrane</keyword>
<protein>
    <submittedName>
        <fullName evidence="2">Uncharacterized protein</fullName>
    </submittedName>
</protein>
<feature type="transmembrane region" description="Helical" evidence="1">
    <location>
        <begin position="58"/>
        <end position="80"/>
    </location>
</feature>
<feature type="transmembrane region" description="Helical" evidence="1">
    <location>
        <begin position="6"/>
        <end position="23"/>
    </location>
</feature>
<evidence type="ECO:0000313" key="4">
    <source>
        <dbReference type="EMBL" id="QJA69208.1"/>
    </source>
</evidence>
<keyword evidence="1" id="KW-0812">Transmembrane</keyword>
<dbReference type="EMBL" id="MT144039">
    <property type="protein sequence ID" value="QJA47315.1"/>
    <property type="molecule type" value="Genomic_DNA"/>
</dbReference>
<name>A0A6H1ZJ74_9ZZZZ</name>
<evidence type="ECO:0000313" key="5">
    <source>
        <dbReference type="EMBL" id="QJH96633.1"/>
    </source>
</evidence>
<keyword evidence="1" id="KW-1133">Transmembrane helix</keyword>
<accession>A0A6H1ZJ74</accession>
<dbReference type="EMBL" id="MT144657">
    <property type="protein sequence ID" value="QJH96633.1"/>
    <property type="molecule type" value="Genomic_DNA"/>
</dbReference>
<dbReference type="EMBL" id="MT141351">
    <property type="protein sequence ID" value="QJA59031.1"/>
    <property type="molecule type" value="Genomic_DNA"/>
</dbReference>
<reference evidence="2" key="1">
    <citation type="submission" date="2020-03" db="EMBL/GenBank/DDBJ databases">
        <title>The deep terrestrial virosphere.</title>
        <authorList>
            <person name="Holmfeldt K."/>
            <person name="Nilsson E."/>
            <person name="Simone D."/>
            <person name="Lopez-Fernandez M."/>
            <person name="Wu X."/>
            <person name="de Brujin I."/>
            <person name="Lundin D."/>
            <person name="Andersson A."/>
            <person name="Bertilsson S."/>
            <person name="Dopson M."/>
        </authorList>
    </citation>
    <scope>NUCLEOTIDE SEQUENCE</scope>
    <source>
        <strain evidence="4">MM415A04916</strain>
        <strain evidence="3">MM415B01374</strain>
        <strain evidence="2">TM448A00646</strain>
        <strain evidence="5">TM448B00781</strain>
    </source>
</reference>
<proteinExistence type="predicted"/>